<keyword evidence="1" id="KW-0732">Signal</keyword>
<evidence type="ECO:0000256" key="1">
    <source>
        <dbReference type="ARBA" id="ARBA00022729"/>
    </source>
</evidence>
<organism evidence="4 5">
    <name type="scientific">Balneicella halophila</name>
    <dbReference type="NCBI Taxonomy" id="1537566"/>
    <lineage>
        <taxon>Bacteria</taxon>
        <taxon>Pseudomonadati</taxon>
        <taxon>Bacteroidota</taxon>
        <taxon>Bacteroidia</taxon>
        <taxon>Bacteroidales</taxon>
        <taxon>Balneicellaceae</taxon>
        <taxon>Balneicella</taxon>
    </lineage>
</organism>
<proteinExistence type="predicted"/>
<evidence type="ECO:0000313" key="5">
    <source>
        <dbReference type="Proteomes" id="UP000251835"/>
    </source>
</evidence>
<keyword evidence="2" id="KW-0175">Coiled coil</keyword>
<dbReference type="GO" id="GO:0004222">
    <property type="term" value="F:metalloendopeptidase activity"/>
    <property type="evidence" value="ECO:0007669"/>
    <property type="project" value="TreeGrafter"/>
</dbReference>
<name>A0A7L4UQG4_BALHA</name>
<protein>
    <submittedName>
        <fullName evidence="4">Septal ring factor EnvC (AmiA/AmiB activator)</fullName>
    </submittedName>
</protein>
<reference evidence="4 5" key="1">
    <citation type="submission" date="2018-05" db="EMBL/GenBank/DDBJ databases">
        <title>Genomic Encyclopedia of Type Strains, Phase IV (KMG-IV): sequencing the most valuable type-strain genomes for metagenomic binning, comparative biology and taxonomic classification.</title>
        <authorList>
            <person name="Goeker M."/>
        </authorList>
    </citation>
    <scope>NUCLEOTIDE SEQUENCE [LARGE SCALE GENOMIC DNA]</scope>
    <source>
        <strain evidence="4 5">DSM 28579</strain>
    </source>
</reference>
<evidence type="ECO:0000313" key="4">
    <source>
        <dbReference type="EMBL" id="PVX51990.1"/>
    </source>
</evidence>
<evidence type="ECO:0000259" key="3">
    <source>
        <dbReference type="Pfam" id="PF01551"/>
    </source>
</evidence>
<keyword evidence="5" id="KW-1185">Reference proteome</keyword>
<dbReference type="PANTHER" id="PTHR21666:SF289">
    <property type="entry name" value="L-ALA--D-GLU ENDOPEPTIDASE"/>
    <property type="match status" value="1"/>
</dbReference>
<dbReference type="Gene3D" id="2.70.70.10">
    <property type="entry name" value="Glucose Permease (Domain IIA)"/>
    <property type="match status" value="1"/>
</dbReference>
<dbReference type="Gene3D" id="6.10.250.3150">
    <property type="match status" value="1"/>
</dbReference>
<dbReference type="InterPro" id="IPR016047">
    <property type="entry name" value="M23ase_b-sheet_dom"/>
</dbReference>
<feature type="domain" description="M23ase beta-sheet core" evidence="3">
    <location>
        <begin position="284"/>
        <end position="375"/>
    </location>
</feature>
<dbReference type="AlphaFoldDB" id="A0A7L4UQG4"/>
<dbReference type="PANTHER" id="PTHR21666">
    <property type="entry name" value="PEPTIDASE-RELATED"/>
    <property type="match status" value="1"/>
</dbReference>
<dbReference type="CDD" id="cd12797">
    <property type="entry name" value="M23_peptidase"/>
    <property type="match status" value="1"/>
</dbReference>
<gene>
    <name evidence="4" type="ORF">C7377_0285</name>
</gene>
<accession>A0A7L4UQG4</accession>
<dbReference type="Proteomes" id="UP000251835">
    <property type="component" value="Unassembled WGS sequence"/>
</dbReference>
<feature type="coiled-coil region" evidence="2">
    <location>
        <begin position="149"/>
        <end position="236"/>
    </location>
</feature>
<dbReference type="InterPro" id="IPR050570">
    <property type="entry name" value="Cell_wall_metabolism_enzyme"/>
</dbReference>
<dbReference type="EMBL" id="QENZ01000003">
    <property type="protein sequence ID" value="PVX51990.1"/>
    <property type="molecule type" value="Genomic_DNA"/>
</dbReference>
<dbReference type="Pfam" id="PF01551">
    <property type="entry name" value="Peptidase_M23"/>
    <property type="match status" value="1"/>
</dbReference>
<sequence length="382" mass="43756">MLLCLGIGNLNAQNVSDLKKKQEKNKKELEYTNKILKSVRTKQSSSLSKLKALQQDIKTRETSVKLYRDEVEELQKAIDHSNKQIQVFNDKQEKLKKVYGELLVSAYYQNGTLDKWIYIFASEDFSQAYNRYKYFEQVNDYTYNQLSVLKNLKDSVNENVQKVVALKTEKESLVEKEQQAQQTLDAKKKEQQKEINRLKAKEKDLLSRLKVQQQRERNLKKQIEKLIARTAKKERKKPPTKADIQLGKSFIANKGKLPWPVDGFISSAFGEHAHPILKTVKVRNDGIDITAQKGSTCKAVFNGEVSQVLSIPGLNSTVIIKHGSYLSVYANLINLYVKKGDKIQTGQSLGKIATGSDGATVMKLQIWKNTSRQNPKYWLRKK</sequence>
<feature type="coiled-coil region" evidence="2">
    <location>
        <begin position="57"/>
        <end position="91"/>
    </location>
</feature>
<dbReference type="SUPFAM" id="SSF51261">
    <property type="entry name" value="Duplicated hybrid motif"/>
    <property type="match status" value="1"/>
</dbReference>
<dbReference type="InterPro" id="IPR011055">
    <property type="entry name" value="Dup_hybrid_motif"/>
</dbReference>
<evidence type="ECO:0000256" key="2">
    <source>
        <dbReference type="SAM" id="Coils"/>
    </source>
</evidence>
<comment type="caution">
    <text evidence="4">The sequence shown here is derived from an EMBL/GenBank/DDBJ whole genome shotgun (WGS) entry which is preliminary data.</text>
</comment>